<dbReference type="Proteomes" id="UP000223606">
    <property type="component" value="Chromosome 1"/>
</dbReference>
<proteinExistence type="predicted"/>
<dbReference type="InterPro" id="IPR011711">
    <property type="entry name" value="GntR_C"/>
</dbReference>
<dbReference type="InterPro" id="IPR008920">
    <property type="entry name" value="TF_FadR/GntR_C"/>
</dbReference>
<accession>A0A2C9DA92</accession>
<dbReference type="SUPFAM" id="SSF46785">
    <property type="entry name" value="Winged helix' DNA-binding domain"/>
    <property type="match status" value="2"/>
</dbReference>
<keyword evidence="2" id="KW-0238">DNA-binding</keyword>
<keyword evidence="3" id="KW-0804">Transcription</keyword>
<dbReference type="InterPro" id="IPR000524">
    <property type="entry name" value="Tscrpt_reg_HTH_GntR"/>
</dbReference>
<dbReference type="PRINTS" id="PR00035">
    <property type="entry name" value="HTHGNTR"/>
</dbReference>
<organism evidence="5 6">
    <name type="scientific">Hartmannibacter diazotrophicus</name>
    <dbReference type="NCBI Taxonomy" id="1482074"/>
    <lineage>
        <taxon>Bacteria</taxon>
        <taxon>Pseudomonadati</taxon>
        <taxon>Pseudomonadota</taxon>
        <taxon>Alphaproteobacteria</taxon>
        <taxon>Hyphomicrobiales</taxon>
        <taxon>Pleomorphomonadaceae</taxon>
        <taxon>Hartmannibacter</taxon>
    </lineage>
</organism>
<gene>
    <name evidence="5" type="primary">yjjM</name>
    <name evidence="5" type="ORF">HDIA_3120</name>
</gene>
<dbReference type="KEGG" id="hdi:HDIA_3120"/>
<evidence type="ECO:0000313" key="5">
    <source>
        <dbReference type="EMBL" id="SON56661.1"/>
    </source>
</evidence>
<dbReference type="OrthoDB" id="9799812at2"/>
<dbReference type="PANTHER" id="PTHR43537">
    <property type="entry name" value="TRANSCRIPTIONAL REGULATOR, GNTR FAMILY"/>
    <property type="match status" value="1"/>
</dbReference>
<dbReference type="InterPro" id="IPR036388">
    <property type="entry name" value="WH-like_DNA-bd_sf"/>
</dbReference>
<keyword evidence="6" id="KW-1185">Reference proteome</keyword>
<dbReference type="EMBL" id="LT960614">
    <property type="protein sequence ID" value="SON56661.1"/>
    <property type="molecule type" value="Genomic_DNA"/>
</dbReference>
<dbReference type="SMART" id="SM00895">
    <property type="entry name" value="FCD"/>
    <property type="match status" value="1"/>
</dbReference>
<dbReference type="RefSeq" id="WP_099557011.1">
    <property type="nucleotide sequence ID" value="NZ_LT960614.1"/>
</dbReference>
<keyword evidence="1" id="KW-0805">Transcription regulation</keyword>
<evidence type="ECO:0000313" key="6">
    <source>
        <dbReference type="Proteomes" id="UP000223606"/>
    </source>
</evidence>
<dbReference type="InterPro" id="IPR036390">
    <property type="entry name" value="WH_DNA-bd_sf"/>
</dbReference>
<dbReference type="SMART" id="SM00345">
    <property type="entry name" value="HTH_GNTR"/>
    <property type="match status" value="2"/>
</dbReference>
<dbReference type="Gene3D" id="1.10.10.10">
    <property type="entry name" value="Winged helix-like DNA-binding domain superfamily/Winged helix DNA-binding domain"/>
    <property type="match status" value="2"/>
</dbReference>
<dbReference type="Pfam" id="PF07729">
    <property type="entry name" value="FCD"/>
    <property type="match status" value="1"/>
</dbReference>
<dbReference type="GO" id="GO:0003700">
    <property type="term" value="F:DNA-binding transcription factor activity"/>
    <property type="evidence" value="ECO:0007669"/>
    <property type="project" value="InterPro"/>
</dbReference>
<evidence type="ECO:0000256" key="3">
    <source>
        <dbReference type="ARBA" id="ARBA00023163"/>
    </source>
</evidence>
<dbReference type="SUPFAM" id="SSF48008">
    <property type="entry name" value="GntR ligand-binding domain-like"/>
    <property type="match status" value="1"/>
</dbReference>
<name>A0A2C9DA92_9HYPH</name>
<dbReference type="GO" id="GO:0003677">
    <property type="term" value="F:DNA binding"/>
    <property type="evidence" value="ECO:0007669"/>
    <property type="project" value="UniProtKB-KW"/>
</dbReference>
<evidence type="ECO:0000256" key="2">
    <source>
        <dbReference type="ARBA" id="ARBA00023125"/>
    </source>
</evidence>
<evidence type="ECO:0000256" key="1">
    <source>
        <dbReference type="ARBA" id="ARBA00023015"/>
    </source>
</evidence>
<evidence type="ECO:0000259" key="4">
    <source>
        <dbReference type="PROSITE" id="PS50949"/>
    </source>
</evidence>
<dbReference type="PROSITE" id="PS50949">
    <property type="entry name" value="HTH_GNTR"/>
    <property type="match status" value="1"/>
</dbReference>
<dbReference type="Pfam" id="PF00392">
    <property type="entry name" value="GntR"/>
    <property type="match status" value="1"/>
</dbReference>
<dbReference type="Gene3D" id="1.20.120.530">
    <property type="entry name" value="GntR ligand-binding domain-like"/>
    <property type="match status" value="1"/>
</dbReference>
<sequence length="300" mass="34612">MARTDERFREAFNTLLDHCANLAIGDQLPAEHAIAAHLEVSRTIVRSVLERLQDEGIIRWESRAKTLLRAPRKSDRLAVQADPLSAEELERQFLDWVLRFDVPPETTLNVTELARKFGVPAYALQEFLASLSRFGLVRRRPKGGWELVGFTREFAVELSDFRTMLELNAVSHLVTLPAKHGIWHRLDELEKAHRKLAEEIDTRYHDFSLLDEQFHTAIGSVVKNRFVAEFQKVITLIFHYHYQWDKKDERDRNLAAIGEHLRIIGALKARNEAEAIEAARDHLKTSKQTLLSSMRNHALV</sequence>
<dbReference type="AlphaFoldDB" id="A0A2C9DA92"/>
<reference evidence="6" key="1">
    <citation type="submission" date="2017-09" db="EMBL/GenBank/DDBJ databases">
        <title>Genome sequence of Nannocystis excedens DSM 71.</title>
        <authorList>
            <person name="Blom J."/>
        </authorList>
    </citation>
    <scope>NUCLEOTIDE SEQUENCE [LARGE SCALE GENOMIC DNA]</scope>
    <source>
        <strain evidence="6">type strain: E19</strain>
    </source>
</reference>
<protein>
    <submittedName>
        <fullName evidence="5">Putative HTH-type transcriptional regulator YjjM</fullName>
    </submittedName>
</protein>
<feature type="domain" description="HTH gntR-type" evidence="4">
    <location>
        <begin position="2"/>
        <end position="71"/>
    </location>
</feature>
<dbReference type="PANTHER" id="PTHR43537:SF51">
    <property type="entry name" value="HTH-TYPE TRANSCRIPTIONAL REGULATOR LGOR-RELATED"/>
    <property type="match status" value="1"/>
</dbReference>